<keyword evidence="2" id="KW-1185">Reference proteome</keyword>
<dbReference type="EMBL" id="CP018154">
    <property type="protein sequence ID" value="APG63126.1"/>
    <property type="molecule type" value="Genomic_DNA"/>
</dbReference>
<dbReference type="STRING" id="1913578.LPB140_10390"/>
<evidence type="ECO:0000313" key="1">
    <source>
        <dbReference type="EMBL" id="APG63126.1"/>
    </source>
</evidence>
<name>A0A1L3JDB7_9SPHN</name>
<reference evidence="1 2" key="1">
    <citation type="submission" date="2016-11" db="EMBL/GenBank/DDBJ databases">
        <title>Sphingorhabdus sp. LPB0140, isolated from marine environment.</title>
        <authorList>
            <person name="Kim E."/>
            <person name="Yi H."/>
        </authorList>
    </citation>
    <scope>NUCLEOTIDE SEQUENCE [LARGE SCALE GENOMIC DNA]</scope>
    <source>
        <strain evidence="1 2">LPB0140</strain>
    </source>
</reference>
<sequence length="117" mass="13420">MNDLKRIRASFFENENGNMPVREWLLELSDQDRKTIGVDIATAEFGWPIGMPLCRSIKGRKGIWEIRSDLSDKRIGRVFFCVEGDVMVLLHGIIKKSQKTPTRDLDIAEKRKKGLTS</sequence>
<dbReference type="RefSeq" id="WP_072559777.1">
    <property type="nucleotide sequence ID" value="NZ_CP018154.1"/>
</dbReference>
<dbReference type="Pfam" id="PF05973">
    <property type="entry name" value="Gp49"/>
    <property type="match status" value="1"/>
</dbReference>
<gene>
    <name evidence="1" type="ORF">LPB140_10390</name>
</gene>
<evidence type="ECO:0008006" key="3">
    <source>
        <dbReference type="Google" id="ProtNLM"/>
    </source>
</evidence>
<dbReference type="AlphaFoldDB" id="A0A1L3JDB7"/>
<dbReference type="KEGG" id="sphl:LPB140_10390"/>
<proteinExistence type="predicted"/>
<organism evidence="1 2">
    <name type="scientific">Sphingorhabdus lutea</name>
    <dbReference type="NCBI Taxonomy" id="1913578"/>
    <lineage>
        <taxon>Bacteria</taxon>
        <taxon>Pseudomonadati</taxon>
        <taxon>Pseudomonadota</taxon>
        <taxon>Alphaproteobacteria</taxon>
        <taxon>Sphingomonadales</taxon>
        <taxon>Sphingomonadaceae</taxon>
        <taxon>Sphingorhabdus</taxon>
    </lineage>
</organism>
<dbReference type="InterPro" id="IPR009241">
    <property type="entry name" value="HigB-like"/>
</dbReference>
<protein>
    <recommendedName>
        <fullName evidence="3">Type II toxin-antitoxin system RelE/ParE family toxin</fullName>
    </recommendedName>
</protein>
<dbReference type="OrthoDB" id="3233388at2"/>
<dbReference type="Proteomes" id="UP000242561">
    <property type="component" value="Chromosome"/>
</dbReference>
<evidence type="ECO:0000313" key="2">
    <source>
        <dbReference type="Proteomes" id="UP000242561"/>
    </source>
</evidence>
<accession>A0A1L3JDB7</accession>